<dbReference type="AlphaFoldDB" id="A0A5C6MPQ6"/>
<dbReference type="Proteomes" id="UP000324091">
    <property type="component" value="Chromosome 8"/>
</dbReference>
<dbReference type="EMBL" id="RHFK02000021">
    <property type="protein sequence ID" value="TWW57274.1"/>
    <property type="molecule type" value="Genomic_DNA"/>
</dbReference>
<evidence type="ECO:0000313" key="4">
    <source>
        <dbReference type="Proteomes" id="UP000324091"/>
    </source>
</evidence>
<feature type="region of interest" description="Disordered" evidence="1">
    <location>
        <begin position="1"/>
        <end position="60"/>
    </location>
</feature>
<dbReference type="PROSITE" id="PS51906">
    <property type="entry name" value="ZF_UBZ2"/>
    <property type="match status" value="1"/>
</dbReference>
<feature type="compositionally biased region" description="Gly residues" evidence="1">
    <location>
        <begin position="15"/>
        <end position="25"/>
    </location>
</feature>
<proteinExistence type="predicted"/>
<dbReference type="GO" id="GO:0043240">
    <property type="term" value="C:Fanconi anaemia nuclear complex"/>
    <property type="evidence" value="ECO:0007669"/>
    <property type="project" value="TreeGrafter"/>
</dbReference>
<protein>
    <recommendedName>
        <fullName evidence="2">UBZ2-type domain-containing protein</fullName>
    </recommendedName>
</protein>
<dbReference type="Pfam" id="PF15750">
    <property type="entry name" value="UBZ_FAAP20"/>
    <property type="match status" value="1"/>
</dbReference>
<accession>A0A5C6MPQ6</accession>
<feature type="region of interest" description="Disordered" evidence="1">
    <location>
        <begin position="110"/>
        <end position="165"/>
    </location>
</feature>
<dbReference type="InterPro" id="IPR052689">
    <property type="entry name" value="FA_core_complex_assoc"/>
</dbReference>
<evidence type="ECO:0000259" key="2">
    <source>
        <dbReference type="PROSITE" id="PS51906"/>
    </source>
</evidence>
<dbReference type="PANTHER" id="PTHR37862">
    <property type="entry name" value="FANCONI ANEMIA CORE COMPLEX-ASSOCIATED PROTEIN 20"/>
    <property type="match status" value="1"/>
</dbReference>
<reference evidence="3 4" key="1">
    <citation type="submission" date="2019-04" db="EMBL/GenBank/DDBJ databases">
        <title>Chromosome genome assembly for Takifugu flavidus.</title>
        <authorList>
            <person name="Xiao S."/>
        </authorList>
    </citation>
    <scope>NUCLEOTIDE SEQUENCE [LARGE SCALE GENOMIC DNA]</scope>
    <source>
        <strain evidence="3">HTHZ2018</strain>
        <tissue evidence="3">Muscle</tissue>
    </source>
</reference>
<sequence length="219" mass="23078">MAGEPGDTGEPSLGGSAGWDGGVQGGYRSLQNPEVGTKPPDCGNTFGDLLPDGNGVPKKSPLEPAVEILWALTLKAFLTKPENQHRYQVPELPQSPTEGLTSATVVNQDHRDNTQDVPPFPKSSSSPAQTDPPAEAAVTSQNIKTVSSHDHKPALPSSSSSSAASNSRVEQTSVCGPEPAAVLQRCPMCCLLFPSGFSQMDLDTHLALCLSEVRTDMTW</sequence>
<name>A0A5C6MPQ6_9TELE</name>
<comment type="caution">
    <text evidence="3">The sequence shown here is derived from an EMBL/GenBank/DDBJ whole genome shotgun (WGS) entry which is preliminary data.</text>
</comment>
<organism evidence="3 4">
    <name type="scientific">Takifugu flavidus</name>
    <name type="common">sansaifugu</name>
    <dbReference type="NCBI Taxonomy" id="433684"/>
    <lineage>
        <taxon>Eukaryota</taxon>
        <taxon>Metazoa</taxon>
        <taxon>Chordata</taxon>
        <taxon>Craniata</taxon>
        <taxon>Vertebrata</taxon>
        <taxon>Euteleostomi</taxon>
        <taxon>Actinopterygii</taxon>
        <taxon>Neopterygii</taxon>
        <taxon>Teleostei</taxon>
        <taxon>Neoteleostei</taxon>
        <taxon>Acanthomorphata</taxon>
        <taxon>Eupercaria</taxon>
        <taxon>Tetraodontiformes</taxon>
        <taxon>Tetradontoidea</taxon>
        <taxon>Tetraodontidae</taxon>
        <taxon>Takifugu</taxon>
    </lineage>
</organism>
<evidence type="ECO:0000313" key="3">
    <source>
        <dbReference type="EMBL" id="TWW57274.1"/>
    </source>
</evidence>
<feature type="domain" description="UBZ2-type" evidence="2">
    <location>
        <begin position="183"/>
        <end position="219"/>
    </location>
</feature>
<evidence type="ECO:0000256" key="1">
    <source>
        <dbReference type="SAM" id="MobiDB-lite"/>
    </source>
</evidence>
<dbReference type="GO" id="GO:0043130">
    <property type="term" value="F:ubiquitin binding"/>
    <property type="evidence" value="ECO:0007669"/>
    <property type="project" value="InterPro"/>
</dbReference>
<gene>
    <name evidence="3" type="ORF">D4764_08G0012610</name>
</gene>
<dbReference type="InterPro" id="IPR031490">
    <property type="entry name" value="UBZ2_FAAP20"/>
</dbReference>
<keyword evidence="4" id="KW-1185">Reference proteome</keyword>
<dbReference type="PANTHER" id="PTHR37862:SF1">
    <property type="entry name" value="FANCONI ANEMIA CORE COMPLEX-ASSOCIATED PROTEIN 20"/>
    <property type="match status" value="1"/>
</dbReference>